<dbReference type="AlphaFoldDB" id="A0A7X6A3Z6"/>
<name>A0A7X6A3Z6_9ACTN</name>
<evidence type="ECO:0000259" key="5">
    <source>
        <dbReference type="PROSITE" id="PS50977"/>
    </source>
</evidence>
<dbReference type="SUPFAM" id="SSF48498">
    <property type="entry name" value="Tetracyclin repressor-like, C-terminal domain"/>
    <property type="match status" value="1"/>
</dbReference>
<accession>A0A7X6A3Z6</accession>
<keyword evidence="7" id="KW-1185">Reference proteome</keyword>
<dbReference type="Proteomes" id="UP000555407">
    <property type="component" value="Unassembled WGS sequence"/>
</dbReference>
<dbReference type="PROSITE" id="PS50977">
    <property type="entry name" value="HTH_TETR_2"/>
    <property type="match status" value="1"/>
</dbReference>
<dbReference type="GO" id="GO:0000976">
    <property type="term" value="F:transcription cis-regulatory region binding"/>
    <property type="evidence" value="ECO:0007669"/>
    <property type="project" value="TreeGrafter"/>
</dbReference>
<dbReference type="InterPro" id="IPR009057">
    <property type="entry name" value="Homeodomain-like_sf"/>
</dbReference>
<dbReference type="PANTHER" id="PTHR30055">
    <property type="entry name" value="HTH-TYPE TRANSCRIPTIONAL REGULATOR RUTR"/>
    <property type="match status" value="1"/>
</dbReference>
<dbReference type="RefSeq" id="WP_167212226.1">
    <property type="nucleotide sequence ID" value="NZ_JAASRO010000001.1"/>
</dbReference>
<keyword evidence="3" id="KW-0804">Transcription</keyword>
<keyword evidence="2 4" id="KW-0238">DNA-binding</keyword>
<evidence type="ECO:0000256" key="1">
    <source>
        <dbReference type="ARBA" id="ARBA00023015"/>
    </source>
</evidence>
<dbReference type="Pfam" id="PF00440">
    <property type="entry name" value="TetR_N"/>
    <property type="match status" value="1"/>
</dbReference>
<evidence type="ECO:0000313" key="6">
    <source>
        <dbReference type="EMBL" id="NIK59824.1"/>
    </source>
</evidence>
<comment type="caution">
    <text evidence="6">The sequence shown here is derived from an EMBL/GenBank/DDBJ whole genome shotgun (WGS) entry which is preliminary data.</text>
</comment>
<dbReference type="SUPFAM" id="SSF46689">
    <property type="entry name" value="Homeodomain-like"/>
    <property type="match status" value="1"/>
</dbReference>
<evidence type="ECO:0000313" key="7">
    <source>
        <dbReference type="Proteomes" id="UP000555407"/>
    </source>
</evidence>
<dbReference type="PANTHER" id="PTHR30055:SF234">
    <property type="entry name" value="HTH-TYPE TRANSCRIPTIONAL REGULATOR BETI"/>
    <property type="match status" value="1"/>
</dbReference>
<gene>
    <name evidence="6" type="ORF">BJY22_005541</name>
</gene>
<evidence type="ECO:0000256" key="2">
    <source>
        <dbReference type="ARBA" id="ARBA00023125"/>
    </source>
</evidence>
<dbReference type="GO" id="GO:0003700">
    <property type="term" value="F:DNA-binding transcription factor activity"/>
    <property type="evidence" value="ECO:0007669"/>
    <property type="project" value="TreeGrafter"/>
</dbReference>
<dbReference type="InterPro" id="IPR036271">
    <property type="entry name" value="Tet_transcr_reg_TetR-rel_C_sf"/>
</dbReference>
<organism evidence="6 7">
    <name type="scientific">Kribbella shirazensis</name>
    <dbReference type="NCBI Taxonomy" id="1105143"/>
    <lineage>
        <taxon>Bacteria</taxon>
        <taxon>Bacillati</taxon>
        <taxon>Actinomycetota</taxon>
        <taxon>Actinomycetes</taxon>
        <taxon>Propionibacteriales</taxon>
        <taxon>Kribbellaceae</taxon>
        <taxon>Kribbella</taxon>
    </lineage>
</organism>
<dbReference type="Gene3D" id="1.10.357.10">
    <property type="entry name" value="Tetracycline Repressor, domain 2"/>
    <property type="match status" value="1"/>
</dbReference>
<proteinExistence type="predicted"/>
<feature type="DNA-binding region" description="H-T-H motif" evidence="4">
    <location>
        <begin position="34"/>
        <end position="53"/>
    </location>
</feature>
<dbReference type="InterPro" id="IPR050109">
    <property type="entry name" value="HTH-type_TetR-like_transc_reg"/>
</dbReference>
<reference evidence="6 7" key="1">
    <citation type="submission" date="2020-03" db="EMBL/GenBank/DDBJ databases">
        <title>Sequencing the genomes of 1000 actinobacteria strains.</title>
        <authorList>
            <person name="Klenk H.-P."/>
        </authorList>
    </citation>
    <scope>NUCLEOTIDE SEQUENCE [LARGE SCALE GENOMIC DNA]</scope>
    <source>
        <strain evidence="6 7">DSM 45490</strain>
    </source>
</reference>
<evidence type="ECO:0000256" key="3">
    <source>
        <dbReference type="ARBA" id="ARBA00023163"/>
    </source>
</evidence>
<dbReference type="InterPro" id="IPR001647">
    <property type="entry name" value="HTH_TetR"/>
</dbReference>
<keyword evidence="1" id="KW-0805">Transcription regulation</keyword>
<feature type="domain" description="HTH tetR-type" evidence="5">
    <location>
        <begin position="13"/>
        <end position="71"/>
    </location>
</feature>
<evidence type="ECO:0000256" key="4">
    <source>
        <dbReference type="PROSITE-ProRule" id="PRU00335"/>
    </source>
</evidence>
<dbReference type="EMBL" id="JAASRO010000001">
    <property type="protein sequence ID" value="NIK59824.1"/>
    <property type="molecule type" value="Genomic_DNA"/>
</dbReference>
<sequence>MATEQPRRRADAERNAETILSVTRDLLVGGSAPTMSEVAAAAGVTRMTLYGHFATREVLLEAVVRRAVAETDDALIALDLDALDVDEALDRLVRTSWPMLDRHRKVRLAAIDQLGHAALRDQHDAAFRHVDQLIARGQKDGVYRADLTREWLVATFYAVLHAAADEVDAGRLTSEAAPTTLVATLRSLLHAQ</sequence>
<protein>
    <submittedName>
        <fullName evidence="6">AcrR family transcriptional regulator</fullName>
    </submittedName>
</protein>